<accession>A0A0F9VU13</accession>
<evidence type="ECO:0000313" key="1">
    <source>
        <dbReference type="EMBL" id="KKN76946.1"/>
    </source>
</evidence>
<reference evidence="1" key="1">
    <citation type="journal article" date="2015" name="Nature">
        <title>Complex archaea that bridge the gap between prokaryotes and eukaryotes.</title>
        <authorList>
            <person name="Spang A."/>
            <person name="Saw J.H."/>
            <person name="Jorgensen S.L."/>
            <person name="Zaremba-Niedzwiedzka K."/>
            <person name="Martijn J."/>
            <person name="Lind A.E."/>
            <person name="van Eijk R."/>
            <person name="Schleper C."/>
            <person name="Guy L."/>
            <person name="Ettema T.J."/>
        </authorList>
    </citation>
    <scope>NUCLEOTIDE SEQUENCE</scope>
</reference>
<comment type="caution">
    <text evidence="1">The sequence shown here is derived from an EMBL/GenBank/DDBJ whole genome shotgun (WGS) entry which is preliminary data.</text>
</comment>
<dbReference type="EMBL" id="LAZR01000287">
    <property type="protein sequence ID" value="KKN76946.1"/>
    <property type="molecule type" value="Genomic_DNA"/>
</dbReference>
<dbReference type="AlphaFoldDB" id="A0A0F9VU13"/>
<protein>
    <submittedName>
        <fullName evidence="1">Uncharacterized protein</fullName>
    </submittedName>
</protein>
<name>A0A0F9VU13_9ZZZZ</name>
<proteinExistence type="predicted"/>
<organism evidence="1">
    <name type="scientific">marine sediment metagenome</name>
    <dbReference type="NCBI Taxonomy" id="412755"/>
    <lineage>
        <taxon>unclassified sequences</taxon>
        <taxon>metagenomes</taxon>
        <taxon>ecological metagenomes</taxon>
    </lineage>
</organism>
<gene>
    <name evidence="1" type="ORF">LCGC14_0365980</name>
</gene>
<sequence length="66" mass="7730">MTNRHVVTKQQAPSIKSIIAELEAQLEIEVDPKSREQLMKYLEYWEGIIWEGIIKKKKAKGEESRC</sequence>